<dbReference type="PANTHER" id="PTHR43156:SF2">
    <property type="entry name" value="STAGE II SPORULATION PROTEIN E"/>
    <property type="match status" value="1"/>
</dbReference>
<evidence type="ECO:0000313" key="8">
    <source>
        <dbReference type="EMBL" id="NKE72491.1"/>
    </source>
</evidence>
<dbReference type="SUPFAM" id="SSF55781">
    <property type="entry name" value="GAF domain-like"/>
    <property type="match status" value="2"/>
</dbReference>
<dbReference type="PROSITE" id="PS50921">
    <property type="entry name" value="ANTAR"/>
    <property type="match status" value="1"/>
</dbReference>
<sequence>MFAMPTRAQKTVSTKKGSAKGALEQKTRELGVLHRITEQISSNLELEVVLKEIVEMVVEITQADACLLYLLDETQKELTLRASKNPHPKLIGRIRLELGEGITGWVAKEKKMVAIAKDASEDPRFALFHNLPEDRYHAFLSVPVISKGEIIGVINIQHKKPHYHSDGEIALLTTIGHQVGSAIENARLYEEMKRKAMQIDTLSRMSTMIASNRYLEEILNLIVTMTAGMMNSKICSIMLLDEPKGELKIVATQSLSEEYRQKANVKIGESVSGRVVKERRPITVLDVTGDPHFRFPELAKKEGLFSLLSVPMMIKDRVIGVINSYTSKEHHFTPEEINILQTVANQAAVAIENTTLVQQSSAMQEALETRKAVERAKGILMKQGKISEEESFRLIQRQSMNTRKTMREIAEAIILASEIKKG</sequence>
<proteinExistence type="predicted"/>
<dbReference type="InterPro" id="IPR003018">
    <property type="entry name" value="GAF"/>
</dbReference>
<dbReference type="InterPro" id="IPR011006">
    <property type="entry name" value="CheY-like_superfamily"/>
</dbReference>
<dbReference type="GO" id="GO:0003723">
    <property type="term" value="F:RNA binding"/>
    <property type="evidence" value="ECO:0007669"/>
    <property type="project" value="InterPro"/>
</dbReference>
<keyword evidence="9" id="KW-1185">Reference proteome</keyword>
<evidence type="ECO:0000256" key="5">
    <source>
        <dbReference type="ARBA" id="ARBA00023163"/>
    </source>
</evidence>
<dbReference type="Pfam" id="PF13185">
    <property type="entry name" value="GAF_2"/>
    <property type="match status" value="2"/>
</dbReference>
<keyword evidence="5" id="KW-0804">Transcription</keyword>
<evidence type="ECO:0000256" key="4">
    <source>
        <dbReference type="ARBA" id="ARBA00023015"/>
    </source>
</evidence>
<dbReference type="InterPro" id="IPR005561">
    <property type="entry name" value="ANTAR"/>
</dbReference>
<keyword evidence="4" id="KW-0805">Transcription regulation</keyword>
<dbReference type="SMART" id="SM01012">
    <property type="entry name" value="ANTAR"/>
    <property type="match status" value="1"/>
</dbReference>
<keyword evidence="1" id="KW-0808">Transferase</keyword>
<protein>
    <submittedName>
        <fullName evidence="8">GAF and ANTAR domain-containing protein</fullName>
    </submittedName>
</protein>
<evidence type="ECO:0000259" key="7">
    <source>
        <dbReference type="PROSITE" id="PS50921"/>
    </source>
</evidence>
<dbReference type="InterPro" id="IPR052016">
    <property type="entry name" value="Bact_Sigma-Reg"/>
</dbReference>
<reference evidence="8 9" key="1">
    <citation type="journal article" date="2020" name="Nature">
        <title>Bacterial chemolithoautotrophy via manganese oxidation.</title>
        <authorList>
            <person name="Yu H."/>
            <person name="Leadbetter J.R."/>
        </authorList>
    </citation>
    <scope>NUCLEOTIDE SEQUENCE [LARGE SCALE GENOMIC DNA]</scope>
    <source>
        <strain evidence="8 9">Mn-1</strain>
    </source>
</reference>
<evidence type="ECO:0000256" key="2">
    <source>
        <dbReference type="ARBA" id="ARBA00022777"/>
    </source>
</evidence>
<name>A0A7X6IC67_9BACT</name>
<dbReference type="GO" id="GO:0016301">
    <property type="term" value="F:kinase activity"/>
    <property type="evidence" value="ECO:0007669"/>
    <property type="project" value="UniProtKB-KW"/>
</dbReference>
<gene>
    <name evidence="8" type="ORF">MNODULE_17205</name>
</gene>
<keyword evidence="2" id="KW-0418">Kinase</keyword>
<comment type="caution">
    <text evidence="8">The sequence shown here is derived from an EMBL/GenBank/DDBJ whole genome shotgun (WGS) entry which is preliminary data.</text>
</comment>
<dbReference type="EMBL" id="VTOW01000003">
    <property type="protein sequence ID" value="NKE72491.1"/>
    <property type="molecule type" value="Genomic_DNA"/>
</dbReference>
<feature type="domain" description="ANTAR" evidence="7">
    <location>
        <begin position="353"/>
        <end position="414"/>
    </location>
</feature>
<dbReference type="SMART" id="SM00065">
    <property type="entry name" value="GAF"/>
    <property type="match status" value="2"/>
</dbReference>
<dbReference type="Gene3D" id="3.30.450.40">
    <property type="match status" value="2"/>
</dbReference>
<accession>A0A7X6IC67</accession>
<organism evidence="8 9">
    <name type="scientific">Candidatus Manganitrophus noduliformans</name>
    <dbReference type="NCBI Taxonomy" id="2606439"/>
    <lineage>
        <taxon>Bacteria</taxon>
        <taxon>Pseudomonadati</taxon>
        <taxon>Nitrospirota</taxon>
        <taxon>Nitrospiria</taxon>
        <taxon>Candidatus Troglogloeales</taxon>
        <taxon>Candidatus Manganitrophaceae</taxon>
        <taxon>Candidatus Manganitrophus</taxon>
    </lineage>
</organism>
<evidence type="ECO:0000256" key="6">
    <source>
        <dbReference type="SAM" id="MobiDB-lite"/>
    </source>
</evidence>
<dbReference type="GO" id="GO:0016791">
    <property type="term" value="F:phosphatase activity"/>
    <property type="evidence" value="ECO:0007669"/>
    <property type="project" value="TreeGrafter"/>
</dbReference>
<dbReference type="SUPFAM" id="SSF52172">
    <property type="entry name" value="CheY-like"/>
    <property type="match status" value="1"/>
</dbReference>
<dbReference type="InterPro" id="IPR029016">
    <property type="entry name" value="GAF-like_dom_sf"/>
</dbReference>
<dbReference type="InterPro" id="IPR036388">
    <property type="entry name" value="WH-like_DNA-bd_sf"/>
</dbReference>
<evidence type="ECO:0000256" key="1">
    <source>
        <dbReference type="ARBA" id="ARBA00022679"/>
    </source>
</evidence>
<feature type="region of interest" description="Disordered" evidence="6">
    <location>
        <begin position="1"/>
        <end position="23"/>
    </location>
</feature>
<keyword evidence="3" id="KW-0378">Hydrolase</keyword>
<dbReference type="Gene3D" id="1.10.10.10">
    <property type="entry name" value="Winged helix-like DNA-binding domain superfamily/Winged helix DNA-binding domain"/>
    <property type="match status" value="1"/>
</dbReference>
<dbReference type="PANTHER" id="PTHR43156">
    <property type="entry name" value="STAGE II SPORULATION PROTEIN E-RELATED"/>
    <property type="match status" value="1"/>
</dbReference>
<dbReference type="AlphaFoldDB" id="A0A7X6IC67"/>
<dbReference type="Proteomes" id="UP000534783">
    <property type="component" value="Unassembled WGS sequence"/>
</dbReference>
<dbReference type="Pfam" id="PF03861">
    <property type="entry name" value="ANTAR"/>
    <property type="match status" value="1"/>
</dbReference>
<evidence type="ECO:0000313" key="9">
    <source>
        <dbReference type="Proteomes" id="UP000534783"/>
    </source>
</evidence>
<evidence type="ECO:0000256" key="3">
    <source>
        <dbReference type="ARBA" id="ARBA00022801"/>
    </source>
</evidence>